<comment type="caution">
    <text evidence="1">The sequence shown here is derived from an EMBL/GenBank/DDBJ whole genome shotgun (WGS) entry which is preliminary data.</text>
</comment>
<reference evidence="1 2" key="1">
    <citation type="journal article" date="2016" name="Nat. Commun.">
        <title>Thousands of microbial genomes shed light on interconnected biogeochemical processes in an aquifer system.</title>
        <authorList>
            <person name="Anantharaman K."/>
            <person name="Brown C.T."/>
            <person name="Hug L.A."/>
            <person name="Sharon I."/>
            <person name="Castelle C.J."/>
            <person name="Probst A.J."/>
            <person name="Thomas B.C."/>
            <person name="Singh A."/>
            <person name="Wilkins M.J."/>
            <person name="Karaoz U."/>
            <person name="Brodie E.L."/>
            <person name="Williams K.H."/>
            <person name="Hubbard S.S."/>
            <person name="Banfield J.F."/>
        </authorList>
    </citation>
    <scope>NUCLEOTIDE SEQUENCE [LARGE SCALE GENOMIC DNA]</scope>
</reference>
<sequence>MEEDMQQLYYCNHDKRWLSHQDIASKKHCNNRNCRYHNYQKISWLVQIFWRKAPKFRPLIKKLSA</sequence>
<evidence type="ECO:0000313" key="2">
    <source>
        <dbReference type="Proteomes" id="UP000176915"/>
    </source>
</evidence>
<protein>
    <submittedName>
        <fullName evidence="1">Uncharacterized protein</fullName>
    </submittedName>
</protein>
<evidence type="ECO:0000313" key="1">
    <source>
        <dbReference type="EMBL" id="OGF30479.1"/>
    </source>
</evidence>
<dbReference type="AlphaFoldDB" id="A0A1F5SV23"/>
<dbReference type="Proteomes" id="UP000176915">
    <property type="component" value="Unassembled WGS sequence"/>
</dbReference>
<gene>
    <name evidence="1" type="ORF">A3H09_02975</name>
</gene>
<proteinExistence type="predicted"/>
<name>A0A1F5SV23_9BACT</name>
<organism evidence="1 2">
    <name type="scientific">Candidatus Falkowbacteria bacterium RIFCSPLOWO2_12_FULL_45_13</name>
    <dbReference type="NCBI Taxonomy" id="1797991"/>
    <lineage>
        <taxon>Bacteria</taxon>
        <taxon>Candidatus Falkowiibacteriota</taxon>
    </lineage>
</organism>
<dbReference type="EMBL" id="MFFY01000049">
    <property type="protein sequence ID" value="OGF30479.1"/>
    <property type="molecule type" value="Genomic_DNA"/>
</dbReference>
<accession>A0A1F5SV23</accession>